<dbReference type="InterPro" id="IPR001296">
    <property type="entry name" value="Glyco_trans_1"/>
</dbReference>
<accession>A0A3G8WJ50</accession>
<dbReference type="PANTHER" id="PTHR12526">
    <property type="entry name" value="GLYCOSYLTRANSFERASE"/>
    <property type="match status" value="1"/>
</dbReference>
<dbReference type="GO" id="GO:0016757">
    <property type="term" value="F:glycosyltransferase activity"/>
    <property type="evidence" value="ECO:0007669"/>
    <property type="project" value="InterPro"/>
</dbReference>
<dbReference type="SUPFAM" id="SSF53756">
    <property type="entry name" value="UDP-Glycosyltransferase/glycogen phosphorylase"/>
    <property type="match status" value="1"/>
</dbReference>
<protein>
    <submittedName>
        <fullName evidence="2">Glycosyltransferase</fullName>
    </submittedName>
</protein>
<evidence type="ECO:0000313" key="2">
    <source>
        <dbReference type="EMBL" id="AZI21205.1"/>
    </source>
</evidence>
<dbReference type="RefSeq" id="WP_124785335.1">
    <property type="nucleotide sequence ID" value="NZ_CP034171.1"/>
</dbReference>
<name>A0A3G8WJ50_9FLAO</name>
<sequence>MSENKKIKLLFRHRSMEMGGVEKVMLSLLNNLDREKFDMTVLLNLNQGELRNEIPAHVRKVYLTDGKEDMSKNRILQKVQLLQRKRKLEKLAKNPETIDRDILKVSYDVEIAMTYNDFEPVLVSANKTSKKIGWFHSEIHVPKLQPLVPKILEHFPKFDYMVYCSQRIKDLMHRHWPDLKYPPESVIINAIPIDEIKEKSQQPISDKWPVNFSHPVFISVGRLHTRKGYHKLMEAHAKLLKDGFLHSVIILGDGEELPNLLLQQKKLGVESTFFFVGNKMNPYPYIKQADFFIMPSESEAWPLVLAEALILQKPAIATDTGDVATMMEDRKTGYLISYDTYDMYTAMKEFLTDDELAAGIRKNLEHIEEKFDNRWIFAEVEEILLNLVKNNDDFSLQNYP</sequence>
<dbReference type="PANTHER" id="PTHR12526:SF630">
    <property type="entry name" value="GLYCOSYLTRANSFERASE"/>
    <property type="match status" value="1"/>
</dbReference>
<dbReference type="Proteomes" id="UP000282297">
    <property type="component" value="Chromosome"/>
</dbReference>
<organism evidence="2 3">
    <name type="scientific">Chryseobacterium taklimakanense</name>
    <dbReference type="NCBI Taxonomy" id="536441"/>
    <lineage>
        <taxon>Bacteria</taxon>
        <taxon>Pseudomonadati</taxon>
        <taxon>Bacteroidota</taxon>
        <taxon>Flavobacteriia</taxon>
        <taxon>Flavobacteriales</taxon>
        <taxon>Weeksellaceae</taxon>
        <taxon>Chryseobacterium group</taxon>
        <taxon>Chryseobacterium</taxon>
    </lineage>
</organism>
<dbReference type="Pfam" id="PF00534">
    <property type="entry name" value="Glycos_transf_1"/>
    <property type="match status" value="1"/>
</dbReference>
<feature type="domain" description="Glycosyl transferase family 1" evidence="1">
    <location>
        <begin position="205"/>
        <end position="363"/>
    </location>
</feature>
<keyword evidence="2" id="KW-0808">Transferase</keyword>
<reference evidence="3" key="1">
    <citation type="submission" date="2018-11" db="EMBL/GenBank/DDBJ databases">
        <title>Proposal to divide the Flavobacteriaceae and reorganize its genera based on Amino Acid Identity values calculated from whole genome sequences.</title>
        <authorList>
            <person name="Nicholson A.C."/>
            <person name="Gulvik C.A."/>
            <person name="Whitney A.M."/>
            <person name="Humrighouse B.W."/>
            <person name="Bell M."/>
            <person name="Holmes B."/>
            <person name="Steigerwalt A.B."/>
            <person name="Villarma A."/>
            <person name="Sheth M."/>
            <person name="Batra D."/>
            <person name="Pryor J."/>
            <person name="Bernardet J.-F."/>
            <person name="Hugo C."/>
            <person name="Kampfer P."/>
            <person name="Newman J.D."/>
            <person name="McQuiston J.R."/>
        </authorList>
    </citation>
    <scope>NUCLEOTIDE SEQUENCE [LARGE SCALE GENOMIC DNA]</scope>
    <source>
        <strain evidence="3">H4753</strain>
    </source>
</reference>
<dbReference type="AlphaFoldDB" id="A0A3G8WJ50"/>
<gene>
    <name evidence="2" type="ORF">EIH08_11330</name>
</gene>
<proteinExistence type="predicted"/>
<dbReference type="CDD" id="cd03811">
    <property type="entry name" value="GT4_GT28_WabH-like"/>
    <property type="match status" value="1"/>
</dbReference>
<evidence type="ECO:0000313" key="3">
    <source>
        <dbReference type="Proteomes" id="UP000282297"/>
    </source>
</evidence>
<dbReference type="Gene3D" id="3.40.50.2000">
    <property type="entry name" value="Glycogen Phosphorylase B"/>
    <property type="match status" value="2"/>
</dbReference>
<dbReference type="EMBL" id="CP034171">
    <property type="protein sequence ID" value="AZI21205.1"/>
    <property type="molecule type" value="Genomic_DNA"/>
</dbReference>
<evidence type="ECO:0000259" key="1">
    <source>
        <dbReference type="Pfam" id="PF00534"/>
    </source>
</evidence>